<accession>R8B149</accession>
<proteinExistence type="predicted"/>
<dbReference type="InterPro" id="IPR015422">
    <property type="entry name" value="PyrdxlP-dep_Trfase_small"/>
</dbReference>
<dbReference type="STRING" id="1318628.MARLIPOL_11771"/>
<evidence type="ECO:0000313" key="12">
    <source>
        <dbReference type="Proteomes" id="UP000016540"/>
    </source>
</evidence>
<comment type="caution">
    <text evidence="11">The sequence shown here is derived from an EMBL/GenBank/DDBJ whole genome shotgun (WGS) entry which is preliminary data.</text>
</comment>
<dbReference type="AlphaFoldDB" id="R8B149"/>
<dbReference type="CDD" id="cd00609">
    <property type="entry name" value="AAT_like"/>
    <property type="match status" value="1"/>
</dbReference>
<evidence type="ECO:0000256" key="1">
    <source>
        <dbReference type="ARBA" id="ARBA00001933"/>
    </source>
</evidence>
<evidence type="ECO:0000313" key="11">
    <source>
        <dbReference type="EMBL" id="EON92299.1"/>
    </source>
</evidence>
<dbReference type="SUPFAM" id="SSF53383">
    <property type="entry name" value="PLP-dependent transferases"/>
    <property type="match status" value="1"/>
</dbReference>
<dbReference type="EC" id="4.1.1.81" evidence="4"/>
<dbReference type="InterPro" id="IPR015421">
    <property type="entry name" value="PyrdxlP-dep_Trfase_major"/>
</dbReference>
<name>R8B149_9GAMM</name>
<feature type="domain" description="Aminotransferase class I/classII large" evidence="10">
    <location>
        <begin position="58"/>
        <end position="331"/>
    </location>
</feature>
<comment type="function">
    <text evidence="2">Decarboxylates L-threonine-O-3-phosphate to yield (R)-1-amino-2-propanol O-2-phosphate, the precursor for the linkage between the nucleotide loop and the corrin ring in cobalamin.</text>
</comment>
<dbReference type="RefSeq" id="WP_012138407.1">
    <property type="nucleotide sequence ID" value="NZ_KE007325.1"/>
</dbReference>
<dbReference type="EMBL" id="ASAD01000011">
    <property type="protein sequence ID" value="EON92299.1"/>
    <property type="molecule type" value="Genomic_DNA"/>
</dbReference>
<evidence type="ECO:0000256" key="7">
    <source>
        <dbReference type="ARBA" id="ARBA00023239"/>
    </source>
</evidence>
<reference evidence="11 12" key="1">
    <citation type="journal article" date="2013" name="Genome Announc.">
        <title>Draft Genome Sequence of the Moderately Halophilic Bacterium Marinobacter lipolyticus Strain SM19.</title>
        <authorList>
            <person name="Papke R.T."/>
            <person name="de la Haba R.R."/>
            <person name="Infante-Dominguez C."/>
            <person name="Perez D."/>
            <person name="Sanchez-Porro C."/>
            <person name="Lapierre P."/>
            <person name="Ventosa A."/>
        </authorList>
    </citation>
    <scope>NUCLEOTIDE SEQUENCE [LARGE SCALE GENOMIC DNA]</scope>
    <source>
        <strain evidence="11 12">SM19</strain>
    </source>
</reference>
<evidence type="ECO:0000259" key="10">
    <source>
        <dbReference type="Pfam" id="PF00155"/>
    </source>
</evidence>
<dbReference type="InterPro" id="IPR004839">
    <property type="entry name" value="Aminotransferase_I/II_large"/>
</dbReference>
<dbReference type="UniPathway" id="UPA00148"/>
<evidence type="ECO:0000256" key="8">
    <source>
        <dbReference type="ARBA" id="ARBA00029996"/>
    </source>
</evidence>
<sequence>MTPPEHGGRLNAAVKRWGIPRDQWLDLSTGINPQGWPVPDLPSEVWQRLPEPDDGLEALVQQWAGAPADAACVPVAGSQEAIMALPRLRPSCRVGVPRPGYQEHGHSWSCAGHQVVSLDWARVTGDDESWLDDLEVLVWINPNNPTGETIDPERLLRWHQRLQQRGGWLIVDEAFVDGYPELSLGFATGREGLVVLRSLGKFFGLAGVRAGAVLTAPELADHLRNTMGPWTVSGPARYVMRQALADARWQAATTERLSADSQRLRRLLDAHGLDGSGGTWLFRYVEHPRSADLADGLARHGILVRRFDRPPAVRFGLPGSEAEWQRLAHALAACGMSLTNR</sequence>
<dbReference type="eggNOG" id="COG0079">
    <property type="taxonomic scope" value="Bacteria"/>
</dbReference>
<comment type="cofactor">
    <cofactor evidence="1">
        <name>pyridoxal 5'-phosphate</name>
        <dbReference type="ChEBI" id="CHEBI:597326"/>
    </cofactor>
</comment>
<keyword evidence="12" id="KW-1185">Reference proteome</keyword>
<evidence type="ECO:0000256" key="5">
    <source>
        <dbReference type="ARBA" id="ARBA00022573"/>
    </source>
</evidence>
<evidence type="ECO:0000256" key="4">
    <source>
        <dbReference type="ARBA" id="ARBA00012285"/>
    </source>
</evidence>
<protein>
    <recommendedName>
        <fullName evidence="4">threonine-phosphate decarboxylase</fullName>
        <ecNumber evidence="4">4.1.1.81</ecNumber>
    </recommendedName>
    <alternativeName>
        <fullName evidence="8">L-threonine-O-3-phosphate decarboxylase</fullName>
    </alternativeName>
</protein>
<dbReference type="OrthoDB" id="9799304at2"/>
<dbReference type="PANTHER" id="PTHR42885:SF1">
    <property type="entry name" value="THREONINE-PHOSPHATE DECARBOXYLASE"/>
    <property type="match status" value="1"/>
</dbReference>
<dbReference type="PANTHER" id="PTHR42885">
    <property type="entry name" value="HISTIDINOL-PHOSPHATE AMINOTRANSFERASE-RELATED"/>
    <property type="match status" value="1"/>
</dbReference>
<evidence type="ECO:0000256" key="9">
    <source>
        <dbReference type="ARBA" id="ARBA00048531"/>
    </source>
</evidence>
<gene>
    <name evidence="11" type="ORF">MARLIPOL_11771</name>
</gene>
<organism evidence="11 12">
    <name type="scientific">Marinobacter lipolyticus SM19</name>
    <dbReference type="NCBI Taxonomy" id="1318628"/>
    <lineage>
        <taxon>Bacteria</taxon>
        <taxon>Pseudomonadati</taxon>
        <taxon>Pseudomonadota</taxon>
        <taxon>Gammaproteobacteria</taxon>
        <taxon>Pseudomonadales</taxon>
        <taxon>Marinobacteraceae</taxon>
        <taxon>Marinobacter</taxon>
    </lineage>
</organism>
<dbReference type="InterPro" id="IPR015424">
    <property type="entry name" value="PyrdxlP-dep_Trfase"/>
</dbReference>
<dbReference type="Gene3D" id="3.40.640.10">
    <property type="entry name" value="Type I PLP-dependent aspartate aminotransferase-like (Major domain)"/>
    <property type="match status" value="1"/>
</dbReference>
<evidence type="ECO:0000256" key="3">
    <source>
        <dbReference type="ARBA" id="ARBA00004953"/>
    </source>
</evidence>
<dbReference type="GO" id="GO:0030170">
    <property type="term" value="F:pyridoxal phosphate binding"/>
    <property type="evidence" value="ECO:0007669"/>
    <property type="project" value="InterPro"/>
</dbReference>
<evidence type="ECO:0000256" key="2">
    <source>
        <dbReference type="ARBA" id="ARBA00003444"/>
    </source>
</evidence>
<dbReference type="HOGENOM" id="CLU_017584_3_4_6"/>
<dbReference type="GO" id="GO:0048472">
    <property type="term" value="F:threonine-phosphate decarboxylase activity"/>
    <property type="evidence" value="ECO:0007669"/>
    <property type="project" value="UniProtKB-EC"/>
</dbReference>
<comment type="catalytic activity">
    <reaction evidence="9">
        <text>O-phospho-L-threonine + H(+) = (R)-1-aminopropan-2-yl phosphate + CO2</text>
        <dbReference type="Rhea" id="RHEA:11492"/>
        <dbReference type="ChEBI" id="CHEBI:15378"/>
        <dbReference type="ChEBI" id="CHEBI:16526"/>
        <dbReference type="ChEBI" id="CHEBI:58563"/>
        <dbReference type="ChEBI" id="CHEBI:58675"/>
        <dbReference type="EC" id="4.1.1.81"/>
    </reaction>
</comment>
<keyword evidence="6" id="KW-0663">Pyridoxal phosphate</keyword>
<dbReference type="NCBIfam" id="TIGR01140">
    <property type="entry name" value="L_thr_O3P_dcar"/>
    <property type="match status" value="1"/>
</dbReference>
<dbReference type="Gene3D" id="3.90.1150.10">
    <property type="entry name" value="Aspartate Aminotransferase, domain 1"/>
    <property type="match status" value="1"/>
</dbReference>
<dbReference type="Pfam" id="PF00155">
    <property type="entry name" value="Aminotran_1_2"/>
    <property type="match status" value="1"/>
</dbReference>
<keyword evidence="7" id="KW-0456">Lyase</keyword>
<dbReference type="InterPro" id="IPR005860">
    <property type="entry name" value="CobD"/>
</dbReference>
<comment type="pathway">
    <text evidence="3">Cofactor biosynthesis; adenosylcobalamin biosynthesis.</text>
</comment>
<keyword evidence="5" id="KW-0169">Cobalamin biosynthesis</keyword>
<evidence type="ECO:0000256" key="6">
    <source>
        <dbReference type="ARBA" id="ARBA00022898"/>
    </source>
</evidence>
<dbReference type="GO" id="GO:0009236">
    <property type="term" value="P:cobalamin biosynthetic process"/>
    <property type="evidence" value="ECO:0007669"/>
    <property type="project" value="UniProtKB-UniPathway"/>
</dbReference>
<dbReference type="Proteomes" id="UP000016540">
    <property type="component" value="Unassembled WGS sequence"/>
</dbReference>
<dbReference type="PATRIC" id="fig|1318628.3.peg.2351"/>